<dbReference type="EMBL" id="JAUSQZ010000001">
    <property type="protein sequence ID" value="MDP9830653.1"/>
    <property type="molecule type" value="Genomic_DNA"/>
</dbReference>
<evidence type="ECO:0000256" key="1">
    <source>
        <dbReference type="ARBA" id="ARBA00022737"/>
    </source>
</evidence>
<evidence type="ECO:0000256" key="2">
    <source>
        <dbReference type="ARBA" id="ARBA00023295"/>
    </source>
</evidence>
<keyword evidence="2" id="KW-0326">Glycosidase</keyword>
<dbReference type="PANTHER" id="PTHR13817">
    <property type="entry name" value="TITIN"/>
    <property type="match status" value="1"/>
</dbReference>
<evidence type="ECO:0000256" key="4">
    <source>
        <dbReference type="SAM" id="MobiDB-lite"/>
    </source>
</evidence>
<dbReference type="SUPFAM" id="SSF49265">
    <property type="entry name" value="Fibronectin type III"/>
    <property type="match status" value="2"/>
</dbReference>
<dbReference type="CDD" id="cd00063">
    <property type="entry name" value="FN3"/>
    <property type="match status" value="3"/>
</dbReference>
<dbReference type="Gene3D" id="2.60.40.10">
    <property type="entry name" value="Immunoglobulins"/>
    <property type="match status" value="3"/>
</dbReference>
<comment type="caution">
    <text evidence="6">The sequence shown here is derived from an EMBL/GenBank/DDBJ whole genome shotgun (WGS) entry which is preliminary data.</text>
</comment>
<proteinExistence type="predicted"/>
<name>A0ABT9PD56_9ACTN</name>
<keyword evidence="7" id="KW-1185">Reference proteome</keyword>
<gene>
    <name evidence="6" type="ORF">J2S57_006402</name>
</gene>
<dbReference type="InterPro" id="IPR036116">
    <property type="entry name" value="FN3_sf"/>
</dbReference>
<protein>
    <recommendedName>
        <fullName evidence="5">Fibronectin type-III domain-containing protein</fullName>
    </recommendedName>
</protein>
<feature type="compositionally biased region" description="Acidic residues" evidence="4">
    <location>
        <begin position="427"/>
        <end position="436"/>
    </location>
</feature>
<keyword evidence="1" id="KW-0677">Repeat</keyword>
<evidence type="ECO:0000313" key="6">
    <source>
        <dbReference type="EMBL" id="MDP9830653.1"/>
    </source>
</evidence>
<dbReference type="InterPro" id="IPR050964">
    <property type="entry name" value="Striated_Muscle_Regulatory"/>
</dbReference>
<evidence type="ECO:0000259" key="5">
    <source>
        <dbReference type="PROSITE" id="PS50853"/>
    </source>
</evidence>
<dbReference type="InterPro" id="IPR011044">
    <property type="entry name" value="Quino_amine_DH_bsu"/>
</dbReference>
<keyword evidence="2" id="KW-0378">Hydrolase</keyword>
<dbReference type="InterPro" id="IPR013783">
    <property type="entry name" value="Ig-like_fold"/>
</dbReference>
<sequence>MKKRQGVGLAACAVVFALVLGGGLLGAQATGAVVRLQDGGAWLANAAQHSVTWVNGYAGQAGKTVPVGSLSSPFTVVQRPDGAYAIDENGNATLIDGAQLKADQAPGRLGTGVDVVANESATWLVDHTKSQVQRLDPATLEPSGQAVAVKGVTDAVVDDEGFLWAAIPTEGVVVRVWDDETGRTEVGRAGETLTVAADEQGAHVVAVNTTSGATFSLHGDDPARSFPALPAGSGADGLMVDVDHDGALLIGLDGRAVVVPAEGEGRAVTLPSGTQVDQVDIVAGVGYVTDRTSGSLVKVDLGSGQGKAVPNVGDDDLTDVVAHGNLLYLNDSGGNQVKVVKPDGVIVPIEKYRPGQDPTQADPVTPQQPTTPANEPTRRPQRTPDSAPDNTSQAGDEPSRGPRRNTGSPAADRPSPEETPEAPATPEVEESEEPEEPQVPGAPVVTATADDAKAVLEWRAARANGSPVTGYEILLDNAPVQQVGANELTATIGDLTNGQQYDVRVRALSDAGEGALSRVRYVTPSADLPGVPANVTATPGDQQIAVSWAAAEAGRTPVVGYTVTLTATSGGVTTVEETGLQATVPDLTNGTRYVVRVAARSAGGTGEAGLPAAGQPGSEDTPAVPSGEPGAITFGTPVNGDGKASVTWTAADAQGSDITGYQASVDGGAEKDLGNVTSWEATGLANDVDHTVRVRAVNANGQGEWASVKVSPASPRKTIYQCANNEVRGIYMLNLTNDCNNAVAQRWDPGVKAFDALSTAQTGSRQMYRCVYQGDRALLRRTMASCPSGWSSDGPQFYSWSTEHAGATKVTEYSDKRGTESAYYYVIAGQGAPSGFSATGTVFWV</sequence>
<dbReference type="Proteomes" id="UP001235712">
    <property type="component" value="Unassembled WGS sequence"/>
</dbReference>
<dbReference type="Pfam" id="PF00041">
    <property type="entry name" value="fn3"/>
    <property type="match status" value="3"/>
</dbReference>
<dbReference type="RefSeq" id="WP_307249719.1">
    <property type="nucleotide sequence ID" value="NZ_JAUSQZ010000001.1"/>
</dbReference>
<evidence type="ECO:0000256" key="3">
    <source>
        <dbReference type="ARBA" id="ARBA00023326"/>
    </source>
</evidence>
<feature type="region of interest" description="Disordered" evidence="4">
    <location>
        <begin position="350"/>
        <end position="443"/>
    </location>
</feature>
<dbReference type="PANTHER" id="PTHR13817:SF73">
    <property type="entry name" value="FIBRONECTIN TYPE-III DOMAIN-CONTAINING PROTEIN"/>
    <property type="match status" value="1"/>
</dbReference>
<keyword evidence="3" id="KW-0119">Carbohydrate metabolism</keyword>
<organism evidence="6 7">
    <name type="scientific">Kineosporia succinea</name>
    <dbReference type="NCBI Taxonomy" id="84632"/>
    <lineage>
        <taxon>Bacteria</taxon>
        <taxon>Bacillati</taxon>
        <taxon>Actinomycetota</taxon>
        <taxon>Actinomycetes</taxon>
        <taxon>Kineosporiales</taxon>
        <taxon>Kineosporiaceae</taxon>
        <taxon>Kineosporia</taxon>
    </lineage>
</organism>
<reference evidence="6 7" key="1">
    <citation type="submission" date="2023-07" db="EMBL/GenBank/DDBJ databases">
        <title>Sequencing the genomes of 1000 actinobacteria strains.</title>
        <authorList>
            <person name="Klenk H.-P."/>
        </authorList>
    </citation>
    <scope>NUCLEOTIDE SEQUENCE [LARGE SCALE GENOMIC DNA]</scope>
    <source>
        <strain evidence="6 7">DSM 44388</strain>
    </source>
</reference>
<dbReference type="SMART" id="SM00060">
    <property type="entry name" value="FN3"/>
    <property type="match status" value="3"/>
</dbReference>
<evidence type="ECO:0000313" key="7">
    <source>
        <dbReference type="Proteomes" id="UP001235712"/>
    </source>
</evidence>
<dbReference type="InterPro" id="IPR003961">
    <property type="entry name" value="FN3_dom"/>
</dbReference>
<accession>A0ABT9PD56</accession>
<feature type="domain" description="Fibronectin type-III" evidence="5">
    <location>
        <begin position="628"/>
        <end position="716"/>
    </location>
</feature>
<dbReference type="SUPFAM" id="SSF50969">
    <property type="entry name" value="YVTN repeat-like/Quinoprotein amine dehydrogenase"/>
    <property type="match status" value="1"/>
</dbReference>
<feature type="compositionally biased region" description="Polar residues" evidence="4">
    <location>
        <begin position="365"/>
        <end position="374"/>
    </location>
</feature>
<feature type="domain" description="Fibronectin type-III" evidence="5">
    <location>
        <begin position="439"/>
        <end position="527"/>
    </location>
</feature>
<dbReference type="PROSITE" id="PS50853">
    <property type="entry name" value="FN3"/>
    <property type="match status" value="3"/>
</dbReference>
<keyword evidence="3" id="KW-0624">Polysaccharide degradation</keyword>
<feature type="region of interest" description="Disordered" evidence="4">
    <location>
        <begin position="604"/>
        <end position="626"/>
    </location>
</feature>
<feature type="domain" description="Fibronectin type-III" evidence="5">
    <location>
        <begin position="528"/>
        <end position="621"/>
    </location>
</feature>